<protein>
    <submittedName>
        <fullName evidence="1">Sporulation inhibitor of replication protein SirA</fullName>
    </submittedName>
</protein>
<evidence type="ECO:0000313" key="2">
    <source>
        <dbReference type="Proteomes" id="UP001596022"/>
    </source>
</evidence>
<reference evidence="2" key="1">
    <citation type="journal article" date="2019" name="Int. J. Syst. Evol. Microbiol.">
        <title>The Global Catalogue of Microorganisms (GCM) 10K type strain sequencing project: providing services to taxonomists for standard genome sequencing and annotation.</title>
        <authorList>
            <consortium name="The Broad Institute Genomics Platform"/>
            <consortium name="The Broad Institute Genome Sequencing Center for Infectious Disease"/>
            <person name="Wu L."/>
            <person name="Ma J."/>
        </authorList>
    </citation>
    <scope>NUCLEOTIDE SEQUENCE [LARGE SCALE GENOMIC DNA]</scope>
    <source>
        <strain evidence="2">CGMCC 1.16306</strain>
    </source>
</reference>
<organism evidence="1 2">
    <name type="scientific">Camelliibacillus cellulosilyticus</name>
    <dbReference type="NCBI Taxonomy" id="2174486"/>
    <lineage>
        <taxon>Bacteria</taxon>
        <taxon>Bacillati</taxon>
        <taxon>Bacillota</taxon>
        <taxon>Bacilli</taxon>
        <taxon>Bacillales</taxon>
        <taxon>Sporolactobacillaceae</taxon>
        <taxon>Camelliibacillus</taxon>
    </lineage>
</organism>
<gene>
    <name evidence="1" type="primary">sirA</name>
    <name evidence="1" type="ORF">ACFO4N_01720</name>
</gene>
<keyword evidence="2" id="KW-1185">Reference proteome</keyword>
<sequence>MRHYYIYLLKNEVTRSHVGKEDLLYRLFCEADREIDPKRKKILDKQVAFITQDIPIDEILQALKAQKGIQFINQHDVIISGESKGWARLCLYRKKLIMEASGSYAPEVTVFEVLRSLRAGYLAVDFQSSRGAWLKPIKSVSYI</sequence>
<evidence type="ECO:0000313" key="1">
    <source>
        <dbReference type="EMBL" id="MFC4617445.1"/>
    </source>
</evidence>
<comment type="caution">
    <text evidence="1">The sequence shown here is derived from an EMBL/GenBank/DDBJ whole genome shotgun (WGS) entry which is preliminary data.</text>
</comment>
<dbReference type="Pfam" id="PF10747">
    <property type="entry name" value="SirA"/>
    <property type="match status" value="1"/>
</dbReference>
<accession>A0ABV9GJU8</accession>
<dbReference type="InterPro" id="IPR019683">
    <property type="entry name" value="SirA"/>
</dbReference>
<dbReference type="Proteomes" id="UP001596022">
    <property type="component" value="Unassembled WGS sequence"/>
</dbReference>
<proteinExistence type="predicted"/>
<dbReference type="InterPro" id="IPR038449">
    <property type="entry name" value="SirA_sf"/>
</dbReference>
<dbReference type="RefSeq" id="WP_376844487.1">
    <property type="nucleotide sequence ID" value="NZ_JBHSFW010000001.1"/>
</dbReference>
<dbReference type="EMBL" id="JBHSFW010000001">
    <property type="protein sequence ID" value="MFC4617445.1"/>
    <property type="molecule type" value="Genomic_DNA"/>
</dbReference>
<name>A0ABV9GJU8_9BACL</name>
<dbReference type="Gene3D" id="3.30.310.250">
    <property type="entry name" value="Sporulation inhibitor of replication protein SirA"/>
    <property type="match status" value="1"/>
</dbReference>